<feature type="active site" description="Proton donor" evidence="2">
    <location>
        <position position="39"/>
    </location>
</feature>
<dbReference type="AlphaFoldDB" id="A0A9D3A101"/>
<gene>
    <name evidence="4" type="primary">thpR</name>
    <name evidence="4" type="ORF">K8U77_02070</name>
</gene>
<dbReference type="EMBL" id="DYWI01000033">
    <property type="protein sequence ID" value="HJF64890.1"/>
    <property type="molecule type" value="Genomic_DNA"/>
</dbReference>
<comment type="caution">
    <text evidence="4">The sequence shown here is derived from an EMBL/GenBank/DDBJ whole genome shotgun (WGS) entry which is preliminary data.</text>
</comment>
<evidence type="ECO:0000256" key="1">
    <source>
        <dbReference type="ARBA" id="ARBA00022801"/>
    </source>
</evidence>
<comment type="catalytic activity">
    <reaction evidence="2">
        <text>a 3'-end 2',3'-cyclophospho-ribonucleotide-RNA + H2O = a 3'-end 2'-phospho-ribonucleotide-RNA + H(+)</text>
        <dbReference type="Rhea" id="RHEA:11828"/>
        <dbReference type="Rhea" id="RHEA-COMP:10464"/>
        <dbReference type="Rhea" id="RHEA-COMP:17353"/>
        <dbReference type="ChEBI" id="CHEBI:15377"/>
        <dbReference type="ChEBI" id="CHEBI:15378"/>
        <dbReference type="ChEBI" id="CHEBI:83064"/>
        <dbReference type="ChEBI" id="CHEBI:173113"/>
        <dbReference type="EC" id="3.1.4.58"/>
    </reaction>
</comment>
<dbReference type="GO" id="GO:0008664">
    <property type="term" value="F:RNA 2',3'-cyclic 3'-phosphodiesterase activity"/>
    <property type="evidence" value="ECO:0007669"/>
    <property type="project" value="UniProtKB-EC"/>
</dbReference>
<dbReference type="InterPro" id="IPR004175">
    <property type="entry name" value="RNA_CPDase"/>
</dbReference>
<evidence type="ECO:0000313" key="4">
    <source>
        <dbReference type="EMBL" id="HJF64890.1"/>
    </source>
</evidence>
<evidence type="ECO:0000313" key="5">
    <source>
        <dbReference type="Proteomes" id="UP000786989"/>
    </source>
</evidence>
<evidence type="ECO:0000259" key="3">
    <source>
        <dbReference type="Pfam" id="PF02834"/>
    </source>
</evidence>
<keyword evidence="1 2" id="KW-0378">Hydrolase</keyword>
<dbReference type="HAMAP" id="MF_01940">
    <property type="entry name" value="RNA_CPDase"/>
    <property type="match status" value="1"/>
</dbReference>
<sequence length="175" mass="19376">MRTFIALELPDNFAAETAALARALHDHVDGRFMKPETYHLTLAFLGDIDERELGLAIEATDAACDGGWPIELSCTGLGTFGRKNDATLWLGIQINDPLAQLVFDLQGQLEARDVSYDAKMFKPHITLARRARIPRVALPDLPFPRAEYATRVTVFKSELSPEGAVYKPLHTVELG</sequence>
<feature type="short sequence motif" description="HXTX 2" evidence="2">
    <location>
        <begin position="124"/>
        <end position="127"/>
    </location>
</feature>
<evidence type="ECO:0000256" key="2">
    <source>
        <dbReference type="HAMAP-Rule" id="MF_01940"/>
    </source>
</evidence>
<feature type="domain" description="Phosphoesterase HXTX" evidence="3">
    <location>
        <begin position="7"/>
        <end position="84"/>
    </location>
</feature>
<name>A0A9D3A101_9ACTN</name>
<dbReference type="Proteomes" id="UP000786989">
    <property type="component" value="Unassembled WGS sequence"/>
</dbReference>
<protein>
    <recommendedName>
        <fullName evidence="2">RNA 2',3'-cyclic phosphodiesterase</fullName>
        <shortName evidence="2">RNA 2',3'-CPDase</shortName>
        <ecNumber evidence="2">3.1.4.58</ecNumber>
    </recommendedName>
</protein>
<reference evidence="4" key="1">
    <citation type="journal article" date="2021" name="PeerJ">
        <title>Extensive microbial diversity within the chicken gut microbiome revealed by metagenomics and culture.</title>
        <authorList>
            <person name="Gilroy R."/>
            <person name="Ravi A."/>
            <person name="Getino M."/>
            <person name="Pursley I."/>
            <person name="Horton D.L."/>
            <person name="Alikhan N.F."/>
            <person name="Baker D."/>
            <person name="Gharbi K."/>
            <person name="Hall N."/>
            <person name="Watson M."/>
            <person name="Adriaenssens E.M."/>
            <person name="Foster-Nyarko E."/>
            <person name="Jarju S."/>
            <person name="Secka A."/>
            <person name="Antonio M."/>
            <person name="Oren A."/>
            <person name="Chaudhuri R.R."/>
            <person name="La Ragione R."/>
            <person name="Hildebrand F."/>
            <person name="Pallen M.J."/>
        </authorList>
    </citation>
    <scope>NUCLEOTIDE SEQUENCE</scope>
    <source>
        <strain evidence="4">ChiGjej6B6-11269</strain>
    </source>
</reference>
<reference evidence="4" key="2">
    <citation type="submission" date="2021-09" db="EMBL/GenBank/DDBJ databases">
        <authorList>
            <person name="Gilroy R."/>
        </authorList>
    </citation>
    <scope>NUCLEOTIDE SEQUENCE</scope>
    <source>
        <strain evidence="4">ChiGjej6B6-11269</strain>
    </source>
</reference>
<dbReference type="NCBIfam" id="TIGR02258">
    <property type="entry name" value="2_5_ligase"/>
    <property type="match status" value="1"/>
</dbReference>
<dbReference type="Gene3D" id="3.90.1140.10">
    <property type="entry name" value="Cyclic phosphodiesterase"/>
    <property type="match status" value="1"/>
</dbReference>
<dbReference type="PANTHER" id="PTHR35561">
    <property type="entry name" value="RNA 2',3'-CYCLIC PHOSPHODIESTERASE"/>
    <property type="match status" value="1"/>
</dbReference>
<organism evidence="4 5">
    <name type="scientific">Slackia equolifaciens</name>
    <dbReference type="NCBI Taxonomy" id="498718"/>
    <lineage>
        <taxon>Bacteria</taxon>
        <taxon>Bacillati</taxon>
        <taxon>Actinomycetota</taxon>
        <taxon>Coriobacteriia</taxon>
        <taxon>Eggerthellales</taxon>
        <taxon>Eggerthellaceae</taxon>
        <taxon>Slackia</taxon>
    </lineage>
</organism>
<feature type="short sequence motif" description="HXTX 1" evidence="2">
    <location>
        <begin position="39"/>
        <end position="42"/>
    </location>
</feature>
<proteinExistence type="inferred from homology"/>
<comment type="similarity">
    <text evidence="2">Belongs to the 2H phosphoesterase superfamily. ThpR family.</text>
</comment>
<dbReference type="InterPro" id="IPR009097">
    <property type="entry name" value="Cyclic_Pdiesterase"/>
</dbReference>
<feature type="domain" description="Phosphoesterase HXTX" evidence="3">
    <location>
        <begin position="94"/>
        <end position="166"/>
    </location>
</feature>
<dbReference type="GO" id="GO:0004113">
    <property type="term" value="F:2',3'-cyclic-nucleotide 3'-phosphodiesterase activity"/>
    <property type="evidence" value="ECO:0007669"/>
    <property type="project" value="InterPro"/>
</dbReference>
<accession>A0A9D3A101</accession>
<comment type="function">
    <text evidence="2">Hydrolyzes RNA 2',3'-cyclic phosphodiester to an RNA 2'-phosphomonoester.</text>
</comment>
<dbReference type="EC" id="3.1.4.58" evidence="2"/>
<dbReference type="InterPro" id="IPR014051">
    <property type="entry name" value="Phosphoesterase_HXTX"/>
</dbReference>
<dbReference type="Pfam" id="PF02834">
    <property type="entry name" value="LigT_PEase"/>
    <property type="match status" value="2"/>
</dbReference>
<dbReference type="PANTHER" id="PTHR35561:SF1">
    <property type="entry name" value="RNA 2',3'-CYCLIC PHOSPHODIESTERASE"/>
    <property type="match status" value="1"/>
</dbReference>
<dbReference type="SUPFAM" id="SSF55144">
    <property type="entry name" value="LigT-like"/>
    <property type="match status" value="1"/>
</dbReference>
<feature type="active site" description="Proton acceptor" evidence="2">
    <location>
        <position position="124"/>
    </location>
</feature>